<dbReference type="Gene3D" id="2.10.25.10">
    <property type="entry name" value="Laminin"/>
    <property type="match status" value="1"/>
</dbReference>
<evidence type="ECO:0000259" key="2">
    <source>
        <dbReference type="PROSITE" id="PS00022"/>
    </source>
</evidence>
<organism evidence="4 5">
    <name type="scientific">Blyttiomyces helicus</name>
    <dbReference type="NCBI Taxonomy" id="388810"/>
    <lineage>
        <taxon>Eukaryota</taxon>
        <taxon>Fungi</taxon>
        <taxon>Fungi incertae sedis</taxon>
        <taxon>Chytridiomycota</taxon>
        <taxon>Chytridiomycota incertae sedis</taxon>
        <taxon>Chytridiomycetes</taxon>
        <taxon>Chytridiomycetes incertae sedis</taxon>
        <taxon>Blyttiomyces</taxon>
    </lineage>
</organism>
<keyword evidence="5" id="KW-1185">Reference proteome</keyword>
<dbReference type="PROSITE" id="PS00022">
    <property type="entry name" value="EGF_1"/>
    <property type="match status" value="1"/>
</dbReference>
<feature type="domain" description="EGF-like" evidence="2 3">
    <location>
        <begin position="155"/>
        <end position="166"/>
    </location>
</feature>
<feature type="region of interest" description="Disordered" evidence="1">
    <location>
        <begin position="807"/>
        <end position="837"/>
    </location>
</feature>
<sequence length="954" mass="103457">MVSVVAVVAVVVLVVLVVLVVSGGGGALKCREVGEEIIIIINRGPRLSRLDPTLESFTGFAALAYLTESCCDYFAIYNGTTTGSPLAAQIYGTAVQTVVVEGEFALLQLWRDSAINRDGVAAFYWATEVEAEIPWDTLPCLFNCFGRGACVNGTCVCDHGYQGGLCKNDDSKRLFDLFEACDGESRTDYTNWNLSYDSNICNIEPGFHVRTESQNTVSSSGASVLTSFQTYHPRPGKSKCIPPNRFQRPNGFTAMRNDYEITKKITQWGDSTESVELERHELHHVAKLSHNQTRGKGWERVVVLERMGSSVSLSFRKHAGSPRSLRASIPTNAIAVSVPIGGPSLYLKTLAARDASKHLPLFPIEDPFHYDLVTIRSTSTSRLQSELMVMDLGGTRTSPKFWDHRSRFTSEFRLRLDLKVYPSGGYKICNLPAHRLTEAREQTNEGSDGVGAPREHWVLQIGSNQFRGGGTGGLGVPFAGTWLRLGSGGGAPGAPGSPPLVRLGRIGGTGSDRIGSDLNTPMFNVNREVVGQSEKGSEAGVSVAQRGKKVRVGSGVWAILGFRPLRGPRKRGWCGQSTPKSSSPGNGLQGGPNVPPVVPLRLARSPRPVDLHVATLIPSRPLISVSSPRQQVEVTAETTPSDPTLGTPSRASLKPVRSHTKQQQRVAFIPSKPPVLVYNHVPPQPQAVVRSSTRNQASAVKVRGAVILKVAERVVQSVQQGSLSINAARVAPSGGHALVSRLPAASFSKLRSELADEESVADARKGTRFQNLAQSWGPPGTFRSTGGPASCKPFARIRELARLPTKPLYFRPPRPRTQILGQNENRSFGPKFGRPNDPDFGRFWQNSEGLVEMCFTGDPIRSDPIRTVPNVEDDREAPDAQPVWRNPWGNGEVLERFPRSVRSRGDPYGDALHSDLLRVLVTLLAVGIMFGTNQVTGPQVSLLSGVVIFILAAS</sequence>
<accession>A0A4P9WLI6</accession>
<dbReference type="OrthoDB" id="2156966at2759"/>
<dbReference type="SUPFAM" id="SSF49854">
    <property type="entry name" value="Spermadhesin, CUB domain"/>
    <property type="match status" value="1"/>
</dbReference>
<feature type="compositionally biased region" description="Polar residues" evidence="1">
    <location>
        <begin position="635"/>
        <end position="650"/>
    </location>
</feature>
<protein>
    <recommendedName>
        <fullName evidence="2 3">EGF-like domain-containing protein</fullName>
    </recommendedName>
</protein>
<name>A0A4P9WLI6_9FUNG</name>
<evidence type="ECO:0000313" key="4">
    <source>
        <dbReference type="EMBL" id="RKO91516.1"/>
    </source>
</evidence>
<feature type="region of interest" description="Disordered" evidence="1">
    <location>
        <begin position="635"/>
        <end position="663"/>
    </location>
</feature>
<dbReference type="Proteomes" id="UP000269721">
    <property type="component" value="Unassembled WGS sequence"/>
</dbReference>
<dbReference type="EMBL" id="KZ995031">
    <property type="protein sequence ID" value="RKO91516.1"/>
    <property type="molecule type" value="Genomic_DNA"/>
</dbReference>
<proteinExistence type="predicted"/>
<evidence type="ECO:0000313" key="5">
    <source>
        <dbReference type="Proteomes" id="UP000269721"/>
    </source>
</evidence>
<dbReference type="InterPro" id="IPR000742">
    <property type="entry name" value="EGF"/>
</dbReference>
<gene>
    <name evidence="4" type="ORF">BDK51DRAFT_31707</name>
</gene>
<dbReference type="InterPro" id="IPR035914">
    <property type="entry name" value="Sperma_CUB_dom_sf"/>
</dbReference>
<reference evidence="5" key="1">
    <citation type="journal article" date="2018" name="Nat. Microbiol.">
        <title>Leveraging single-cell genomics to expand the fungal tree of life.</title>
        <authorList>
            <person name="Ahrendt S.R."/>
            <person name="Quandt C.A."/>
            <person name="Ciobanu D."/>
            <person name="Clum A."/>
            <person name="Salamov A."/>
            <person name="Andreopoulos B."/>
            <person name="Cheng J.F."/>
            <person name="Woyke T."/>
            <person name="Pelin A."/>
            <person name="Henrissat B."/>
            <person name="Reynolds N.K."/>
            <person name="Benny G.L."/>
            <person name="Smith M.E."/>
            <person name="James T.Y."/>
            <person name="Grigoriev I.V."/>
        </authorList>
    </citation>
    <scope>NUCLEOTIDE SEQUENCE [LARGE SCALE GENOMIC DNA]</scope>
</reference>
<evidence type="ECO:0000259" key="3">
    <source>
        <dbReference type="PROSITE" id="PS01186"/>
    </source>
</evidence>
<dbReference type="PROSITE" id="PS01186">
    <property type="entry name" value="EGF_2"/>
    <property type="match status" value="1"/>
</dbReference>
<feature type="compositionally biased region" description="Polar residues" evidence="1">
    <location>
        <begin position="575"/>
        <end position="586"/>
    </location>
</feature>
<feature type="non-terminal residue" evidence="4">
    <location>
        <position position="954"/>
    </location>
</feature>
<feature type="region of interest" description="Disordered" evidence="1">
    <location>
        <begin position="569"/>
        <end position="593"/>
    </location>
</feature>
<dbReference type="AlphaFoldDB" id="A0A4P9WLI6"/>
<evidence type="ECO:0000256" key="1">
    <source>
        <dbReference type="SAM" id="MobiDB-lite"/>
    </source>
</evidence>